<protein>
    <recommendedName>
        <fullName evidence="8">Root phototropism protein 3-like</fullName>
    </recommendedName>
</protein>
<dbReference type="InterPro" id="IPR027356">
    <property type="entry name" value="NPH3_dom"/>
</dbReference>
<evidence type="ECO:0000256" key="1">
    <source>
        <dbReference type="ARBA" id="ARBA00004906"/>
    </source>
</evidence>
<sequence length="580" mass="66454">MKYRFVCTPSHGYDDNKPTNMGRKSFDRENPARCSFSGGKPNRCVIFPGSVSVVAEALERRNKNWIVRTKIASDLIVQVGDSIFHLHKLPVVSKSEYLNRLVFEGRSNGERGSNSLKIHLDNLPGGTETFELVVKFCYGWKVDVTATNIAALYSAAHFLEMSDDLEQGNLISKTEAFLSFVMFSSWKDTFQILKSCESITSWAKEFHILKRCSEAIAWRACINQKAFDLDDFDANNTQELKSKGIVDSSWWFEDVSALRIDHFIEVIESIKQKGMKSEFVGLCIAKWTAKWSSQISFGLNNITPKHLTRQLRRVTIESLIKILPEEKKSVSCNFLLHLLKLGLLMKINGELSKKLERRIASMLEQCCVADLLVKNHGENETVYDVDTVIRVVERYVSSLLRDPAPRISVVGRLVDGYLTLLARDKHLKANSFQLLAQALPKTARHCDDNLYQAMDIYLKGHPNLTEEERTSVCKAMDYHKLSQEARQHMMKNDRLPVKLRTQLILIEQVNMTRSMTGAGSTFRRTKAQAIIRVSQGLEKEWMRSQKEIMMMKKEVETMNMQLNQLNMCKIELQKQVQGWH</sequence>
<dbReference type="AlphaFoldDB" id="A0AAD9TRL2"/>
<keyword evidence="2" id="KW-0833">Ubl conjugation pathway</keyword>
<dbReference type="Proteomes" id="UP001280121">
    <property type="component" value="Unassembled WGS sequence"/>
</dbReference>
<dbReference type="InterPro" id="IPR043454">
    <property type="entry name" value="NPH3/RPT2-like"/>
</dbReference>
<dbReference type="InterPro" id="IPR000210">
    <property type="entry name" value="BTB/POZ_dom"/>
</dbReference>
<feature type="domain" description="BTB" evidence="4">
    <location>
        <begin position="73"/>
        <end position="146"/>
    </location>
</feature>
<gene>
    <name evidence="6" type="ORF">Ddye_028273</name>
</gene>
<dbReference type="EMBL" id="JANJYI010000008">
    <property type="protein sequence ID" value="KAK2640478.1"/>
    <property type="molecule type" value="Genomic_DNA"/>
</dbReference>
<dbReference type="SMART" id="SM00225">
    <property type="entry name" value="BTB"/>
    <property type="match status" value="1"/>
</dbReference>
<accession>A0AAD9TRL2</accession>
<comment type="pathway">
    <text evidence="1">Protein modification; protein ubiquitination.</text>
</comment>
<organism evidence="6 7">
    <name type="scientific">Dipteronia dyeriana</name>
    <dbReference type="NCBI Taxonomy" id="168575"/>
    <lineage>
        <taxon>Eukaryota</taxon>
        <taxon>Viridiplantae</taxon>
        <taxon>Streptophyta</taxon>
        <taxon>Embryophyta</taxon>
        <taxon>Tracheophyta</taxon>
        <taxon>Spermatophyta</taxon>
        <taxon>Magnoliopsida</taxon>
        <taxon>eudicotyledons</taxon>
        <taxon>Gunneridae</taxon>
        <taxon>Pentapetalae</taxon>
        <taxon>rosids</taxon>
        <taxon>malvids</taxon>
        <taxon>Sapindales</taxon>
        <taxon>Sapindaceae</taxon>
        <taxon>Hippocastanoideae</taxon>
        <taxon>Acereae</taxon>
        <taxon>Dipteronia</taxon>
    </lineage>
</organism>
<name>A0AAD9TRL2_9ROSI</name>
<evidence type="ECO:0000313" key="6">
    <source>
        <dbReference type="EMBL" id="KAK2640478.1"/>
    </source>
</evidence>
<comment type="caution">
    <text evidence="6">The sequence shown here is derived from an EMBL/GenBank/DDBJ whole genome shotgun (WGS) entry which is preliminary data.</text>
</comment>
<evidence type="ECO:0000256" key="3">
    <source>
        <dbReference type="PROSITE-ProRule" id="PRU00982"/>
    </source>
</evidence>
<evidence type="ECO:0008006" key="8">
    <source>
        <dbReference type="Google" id="ProtNLM"/>
    </source>
</evidence>
<dbReference type="InterPro" id="IPR011333">
    <property type="entry name" value="SKP1/BTB/POZ_sf"/>
</dbReference>
<dbReference type="PROSITE" id="PS51649">
    <property type="entry name" value="NPH3"/>
    <property type="match status" value="1"/>
</dbReference>
<proteinExistence type="inferred from homology"/>
<dbReference type="Gene3D" id="3.30.710.10">
    <property type="entry name" value="Potassium Channel Kv1.1, Chain A"/>
    <property type="match status" value="1"/>
</dbReference>
<evidence type="ECO:0000259" key="4">
    <source>
        <dbReference type="PROSITE" id="PS50097"/>
    </source>
</evidence>
<dbReference type="SUPFAM" id="SSF54695">
    <property type="entry name" value="POZ domain"/>
    <property type="match status" value="1"/>
</dbReference>
<dbReference type="PANTHER" id="PTHR32370">
    <property type="entry name" value="OS12G0117600 PROTEIN"/>
    <property type="match status" value="1"/>
</dbReference>
<dbReference type="PROSITE" id="PS50097">
    <property type="entry name" value="BTB"/>
    <property type="match status" value="1"/>
</dbReference>
<evidence type="ECO:0000256" key="2">
    <source>
        <dbReference type="ARBA" id="ARBA00022786"/>
    </source>
</evidence>
<keyword evidence="7" id="KW-1185">Reference proteome</keyword>
<feature type="domain" description="NPH3" evidence="5">
    <location>
        <begin position="249"/>
        <end position="510"/>
    </location>
</feature>
<comment type="similarity">
    <text evidence="3">Belongs to the NPH3 family.</text>
</comment>
<evidence type="ECO:0000259" key="5">
    <source>
        <dbReference type="PROSITE" id="PS51649"/>
    </source>
</evidence>
<evidence type="ECO:0000313" key="7">
    <source>
        <dbReference type="Proteomes" id="UP001280121"/>
    </source>
</evidence>
<reference evidence="6" key="1">
    <citation type="journal article" date="2023" name="Plant J.">
        <title>Genome sequences and population genomics provide insights into the demographic history, inbreeding, and mutation load of two 'living fossil' tree species of Dipteronia.</title>
        <authorList>
            <person name="Feng Y."/>
            <person name="Comes H.P."/>
            <person name="Chen J."/>
            <person name="Zhu S."/>
            <person name="Lu R."/>
            <person name="Zhang X."/>
            <person name="Li P."/>
            <person name="Qiu J."/>
            <person name="Olsen K.M."/>
            <person name="Qiu Y."/>
        </authorList>
    </citation>
    <scope>NUCLEOTIDE SEQUENCE</scope>
    <source>
        <strain evidence="6">KIB01</strain>
    </source>
</reference>
<dbReference type="Pfam" id="PF00651">
    <property type="entry name" value="BTB"/>
    <property type="match status" value="1"/>
</dbReference>
<dbReference type="Pfam" id="PF03000">
    <property type="entry name" value="NPH3"/>
    <property type="match status" value="1"/>
</dbReference>